<protein>
    <submittedName>
        <fullName evidence="1">Uncharacterized protein</fullName>
    </submittedName>
</protein>
<gene>
    <name evidence="1" type="ORF">A4W93_28660</name>
</gene>
<dbReference type="InterPro" id="IPR015943">
    <property type="entry name" value="WD40/YVTN_repeat-like_dom_sf"/>
</dbReference>
<proteinExistence type="predicted"/>
<keyword evidence="2" id="KW-1185">Reference proteome</keyword>
<organism evidence="1 2">
    <name type="scientific">Piscinibacter gummiphilus</name>
    <dbReference type="NCBI Taxonomy" id="946333"/>
    <lineage>
        <taxon>Bacteria</taxon>
        <taxon>Pseudomonadati</taxon>
        <taxon>Pseudomonadota</taxon>
        <taxon>Betaproteobacteria</taxon>
        <taxon>Burkholderiales</taxon>
        <taxon>Sphaerotilaceae</taxon>
        <taxon>Piscinibacter</taxon>
    </lineage>
</organism>
<accession>A0A1W6LH75</accession>
<dbReference type="SUPFAM" id="SSF82171">
    <property type="entry name" value="DPP6 N-terminal domain-like"/>
    <property type="match status" value="1"/>
</dbReference>
<dbReference type="AlphaFoldDB" id="A0A1W6LH75"/>
<evidence type="ECO:0000313" key="1">
    <source>
        <dbReference type="EMBL" id="ARN23547.1"/>
    </source>
</evidence>
<dbReference type="InterPro" id="IPR011042">
    <property type="entry name" value="6-blade_b-propeller_TolB-like"/>
</dbReference>
<sequence length="320" mass="34561">MTTGAGLNPGLTGSFWLRPTDTPSYRRINANTGVESTVITRDAANQSITFSPDGTRYAVSWHDTETGVENSDYMSVEVRDTATKAVVSEFLLEGYTTAFRFSKDNRYLAMVQYPDLAANNTLSRSGLLIVDLATPADPKLAVDFSNTGTAVVYDFDWLSADAYVYTRGDRKVITGSASANGRNERELGTLAVPAGFSLRRSLAASPDGQQLAIQLGWNDGGITKFDIWIASLDGTRVERFSNGDFGENAGWSPDGRYLVLRTNAGAVSIPGIGTGYCKRWYAAATDRNVDEDSPGSRPVQYVSGGAAKPLECFSTVSYLQ</sequence>
<dbReference type="Gene3D" id="2.130.10.10">
    <property type="entry name" value="YVTN repeat-like/Quinoprotein amine dehydrogenase"/>
    <property type="match status" value="1"/>
</dbReference>
<reference evidence="1 2" key="1">
    <citation type="submission" date="2016-04" db="EMBL/GenBank/DDBJ databases">
        <title>Complete genome sequence of natural rubber-degrading, novel Gram-negative bacterium, Rhizobacter gummiphilus strain NS21.</title>
        <authorList>
            <person name="Tabata M."/>
            <person name="Kasai D."/>
            <person name="Fukuda M."/>
        </authorList>
    </citation>
    <scope>NUCLEOTIDE SEQUENCE [LARGE SCALE GENOMIC DNA]</scope>
    <source>
        <strain evidence="1 2">NS21</strain>
    </source>
</reference>
<evidence type="ECO:0000313" key="2">
    <source>
        <dbReference type="Proteomes" id="UP000193427"/>
    </source>
</evidence>
<dbReference type="KEGG" id="rgu:A4W93_28660"/>
<dbReference type="STRING" id="946333.A4W93_28660"/>
<name>A0A1W6LH75_9BURK</name>
<dbReference type="Proteomes" id="UP000193427">
    <property type="component" value="Chromosome"/>
</dbReference>
<dbReference type="Gene3D" id="2.120.10.30">
    <property type="entry name" value="TolB, C-terminal domain"/>
    <property type="match status" value="1"/>
</dbReference>
<dbReference type="EMBL" id="CP015118">
    <property type="protein sequence ID" value="ARN23547.1"/>
    <property type="molecule type" value="Genomic_DNA"/>
</dbReference>